<evidence type="ECO:0000313" key="3">
    <source>
        <dbReference type="Proteomes" id="UP000076842"/>
    </source>
</evidence>
<gene>
    <name evidence="2" type="ORF">CALCODRAFT_484575</name>
</gene>
<feature type="region of interest" description="Disordered" evidence="1">
    <location>
        <begin position="98"/>
        <end position="190"/>
    </location>
</feature>
<feature type="region of interest" description="Disordered" evidence="1">
    <location>
        <begin position="31"/>
        <end position="51"/>
    </location>
</feature>
<feature type="compositionally biased region" description="Polar residues" evidence="1">
    <location>
        <begin position="112"/>
        <end position="121"/>
    </location>
</feature>
<protein>
    <submittedName>
        <fullName evidence="2">Uncharacterized protein</fullName>
    </submittedName>
</protein>
<sequence>MSIHLQMQQPPNITVIIIERSPLSVTFTINPTTEGNPVGESPFTSLQTGARGEHVKEAPLEHERSDRAQHRWMKRFAPQARHGTEDLTSIWNNLTTSGVESAHHPDEPTRGGSATSYNITTPLRRRESNAVPTEKESLGASGNDSETETEIEGESEEEEGPVRWNIGGMSAHAPSSPQSRGPLDEVAENV</sequence>
<reference evidence="2 3" key="1">
    <citation type="journal article" date="2016" name="Mol. Biol. Evol.">
        <title>Comparative Genomics of Early-Diverging Mushroom-Forming Fungi Provides Insights into the Origins of Lignocellulose Decay Capabilities.</title>
        <authorList>
            <person name="Nagy L.G."/>
            <person name="Riley R."/>
            <person name="Tritt A."/>
            <person name="Adam C."/>
            <person name="Daum C."/>
            <person name="Floudas D."/>
            <person name="Sun H."/>
            <person name="Yadav J.S."/>
            <person name="Pangilinan J."/>
            <person name="Larsson K.H."/>
            <person name="Matsuura K."/>
            <person name="Barry K."/>
            <person name="Labutti K."/>
            <person name="Kuo R."/>
            <person name="Ohm R.A."/>
            <person name="Bhattacharya S.S."/>
            <person name="Shirouzu T."/>
            <person name="Yoshinaga Y."/>
            <person name="Martin F.M."/>
            <person name="Grigoriev I.V."/>
            <person name="Hibbett D.S."/>
        </authorList>
    </citation>
    <scope>NUCLEOTIDE SEQUENCE [LARGE SCALE GENOMIC DNA]</scope>
    <source>
        <strain evidence="2 3">HHB12733</strain>
    </source>
</reference>
<keyword evidence="3" id="KW-1185">Reference proteome</keyword>
<dbReference type="Proteomes" id="UP000076842">
    <property type="component" value="Unassembled WGS sequence"/>
</dbReference>
<dbReference type="InParanoid" id="A0A165EX62"/>
<evidence type="ECO:0000256" key="1">
    <source>
        <dbReference type="SAM" id="MobiDB-lite"/>
    </source>
</evidence>
<dbReference type="AlphaFoldDB" id="A0A165EX62"/>
<feature type="compositionally biased region" description="Basic and acidic residues" evidence="1">
    <location>
        <begin position="124"/>
        <end position="137"/>
    </location>
</feature>
<evidence type="ECO:0000313" key="2">
    <source>
        <dbReference type="EMBL" id="KZT55704.1"/>
    </source>
</evidence>
<organism evidence="2 3">
    <name type="scientific">Calocera cornea HHB12733</name>
    <dbReference type="NCBI Taxonomy" id="1353952"/>
    <lineage>
        <taxon>Eukaryota</taxon>
        <taxon>Fungi</taxon>
        <taxon>Dikarya</taxon>
        <taxon>Basidiomycota</taxon>
        <taxon>Agaricomycotina</taxon>
        <taxon>Dacrymycetes</taxon>
        <taxon>Dacrymycetales</taxon>
        <taxon>Dacrymycetaceae</taxon>
        <taxon>Calocera</taxon>
    </lineage>
</organism>
<proteinExistence type="predicted"/>
<dbReference type="EMBL" id="KV423990">
    <property type="protein sequence ID" value="KZT55704.1"/>
    <property type="molecule type" value="Genomic_DNA"/>
</dbReference>
<feature type="compositionally biased region" description="Acidic residues" evidence="1">
    <location>
        <begin position="145"/>
        <end position="159"/>
    </location>
</feature>
<accession>A0A165EX62</accession>
<name>A0A165EX62_9BASI</name>